<proteinExistence type="predicted"/>
<evidence type="ECO:0000259" key="2">
    <source>
        <dbReference type="SMART" id="SM00062"/>
    </source>
</evidence>
<keyword evidence="1" id="KW-0732">Signal</keyword>
<keyword evidence="4" id="KW-1185">Reference proteome</keyword>
<dbReference type="AlphaFoldDB" id="A0AAJ4UW86"/>
<evidence type="ECO:0000313" key="3">
    <source>
        <dbReference type="EMBL" id="RNJ26828.1"/>
    </source>
</evidence>
<reference evidence="3 4" key="1">
    <citation type="submission" date="2018-11" db="EMBL/GenBank/DDBJ databases">
        <title>Genome sequences of Natronomonas sp. CBA1133.</title>
        <authorList>
            <person name="Roh S.W."/>
            <person name="Cha I.-T."/>
        </authorList>
    </citation>
    <scope>NUCLEOTIDE SEQUENCE [LARGE SCALE GENOMIC DNA]</scope>
    <source>
        <strain evidence="3 4">CBA1133</strain>
    </source>
</reference>
<gene>
    <name evidence="3" type="ORF">Nmn1133_09145</name>
</gene>
<comment type="caution">
    <text evidence="3">The sequence shown here is derived from an EMBL/GenBank/DDBJ whole genome shotgun (WGS) entry which is preliminary data.</text>
</comment>
<dbReference type="Proteomes" id="UP000270581">
    <property type="component" value="Unassembled WGS sequence"/>
</dbReference>
<protein>
    <submittedName>
        <fullName evidence="3">Basic amino acid ABC transporter substrate-binding protein</fullName>
    </submittedName>
</protein>
<name>A0AAJ4UW86_9EURY</name>
<feature type="domain" description="Solute-binding protein family 3/N-terminal" evidence="2">
    <location>
        <begin position="36"/>
        <end position="262"/>
    </location>
</feature>
<dbReference type="SUPFAM" id="SSF53850">
    <property type="entry name" value="Periplasmic binding protein-like II"/>
    <property type="match status" value="1"/>
</dbReference>
<accession>A0AAJ4UW86</accession>
<dbReference type="InterPro" id="IPR001638">
    <property type="entry name" value="Solute-binding_3/MltF_N"/>
</dbReference>
<dbReference type="PANTHER" id="PTHR35936:SF17">
    <property type="entry name" value="ARGININE-BINDING EXTRACELLULAR PROTEIN ARTP"/>
    <property type="match status" value="1"/>
</dbReference>
<dbReference type="SMART" id="SM00062">
    <property type="entry name" value="PBPb"/>
    <property type="match status" value="1"/>
</dbReference>
<dbReference type="Gene3D" id="3.40.190.10">
    <property type="entry name" value="Periplasmic binding protein-like II"/>
    <property type="match status" value="2"/>
</dbReference>
<organism evidence="3 4">
    <name type="scientific">Halosegnis longus</name>
    <dbReference type="NCBI Taxonomy" id="2216012"/>
    <lineage>
        <taxon>Archaea</taxon>
        <taxon>Methanobacteriati</taxon>
        <taxon>Methanobacteriota</taxon>
        <taxon>Stenosarchaea group</taxon>
        <taxon>Halobacteria</taxon>
        <taxon>Halobacteriales</taxon>
        <taxon>Natronomonadaceae</taxon>
        <taxon>Halosegnis</taxon>
    </lineage>
</organism>
<evidence type="ECO:0000256" key="1">
    <source>
        <dbReference type="ARBA" id="ARBA00022729"/>
    </source>
</evidence>
<dbReference type="PROSITE" id="PS51257">
    <property type="entry name" value="PROKAR_LIPOPROTEIN"/>
    <property type="match status" value="1"/>
</dbReference>
<sequence>MSREFSMDRRAYLATVGTTATVALAGCSSGGGSTETVTPGTAPGFQPFEFQDGSELVGFDIDLTTAVFEEMDGYELAEWETFEFGSLIQALTSDRIDFIAAAMTITGDRDETIDFSDPYYSANQSVIVRSDGSFSPSELGDLSGRPVGAQSGTTGEGIIQDELIANGELEESNYTSYDNYVLAVEDLENGNIDAIVIDEPVGDTFANQRPVEVAFIYETGEQYGFGMRTDDDDDLTSAVNDGLQTVRDDGTYEDLTAEWFGS</sequence>
<dbReference type="EMBL" id="RJJC01000001">
    <property type="protein sequence ID" value="RNJ26828.1"/>
    <property type="molecule type" value="Genomic_DNA"/>
</dbReference>
<dbReference type="Pfam" id="PF00497">
    <property type="entry name" value="SBP_bac_3"/>
    <property type="match status" value="1"/>
</dbReference>
<dbReference type="RefSeq" id="WP_123124270.1">
    <property type="nucleotide sequence ID" value="NZ_RJJC01000001.1"/>
</dbReference>
<dbReference type="PANTHER" id="PTHR35936">
    <property type="entry name" value="MEMBRANE-BOUND LYTIC MUREIN TRANSGLYCOSYLASE F"/>
    <property type="match status" value="1"/>
</dbReference>
<evidence type="ECO:0000313" key="4">
    <source>
        <dbReference type="Proteomes" id="UP000270581"/>
    </source>
</evidence>